<sequence length="181" mass="21486">MKMTKLEREIMNDEITPVELLDYFRFKDAVEDLTIQEVEEYIENIKNKFAGVKRTRTGEKLSAEQINARKKIQTQHKKVTQSKKTTINKNIEENKQKTELQSIYKNMEEEGVKYAEKHLQSNTYEKLIDLEQVHEDLVGKLDFNLLLLEEKYGELTKEAKEKYITTFLECLRSSIMKKHIH</sequence>
<evidence type="ECO:0000313" key="1">
    <source>
        <dbReference type="EMBL" id="WFD08670.1"/>
    </source>
</evidence>
<name>A0ABY8ECS7_9FIRM</name>
<organism evidence="1 2">
    <name type="scientific">Tepidibacter hydrothermalis</name>
    <dbReference type="NCBI Taxonomy" id="3036126"/>
    <lineage>
        <taxon>Bacteria</taxon>
        <taxon>Bacillati</taxon>
        <taxon>Bacillota</taxon>
        <taxon>Clostridia</taxon>
        <taxon>Peptostreptococcales</taxon>
        <taxon>Peptostreptococcaceae</taxon>
        <taxon>Tepidibacter</taxon>
    </lineage>
</organism>
<keyword evidence="2" id="KW-1185">Reference proteome</keyword>
<dbReference type="Proteomes" id="UP001222800">
    <property type="component" value="Chromosome"/>
</dbReference>
<protein>
    <submittedName>
        <fullName evidence="1">Uncharacterized protein</fullName>
    </submittedName>
</protein>
<reference evidence="1 2" key="1">
    <citation type="submission" date="2023-03" db="EMBL/GenBank/DDBJ databases">
        <title>Complete genome sequence of Tepidibacter sp. SWIR-1, isolated from a deep-sea hydrothermal vent.</title>
        <authorList>
            <person name="Li X."/>
        </authorList>
    </citation>
    <scope>NUCLEOTIDE SEQUENCE [LARGE SCALE GENOMIC DNA]</scope>
    <source>
        <strain evidence="1 2">SWIR-1</strain>
    </source>
</reference>
<accession>A0ABY8ECS7</accession>
<evidence type="ECO:0000313" key="2">
    <source>
        <dbReference type="Proteomes" id="UP001222800"/>
    </source>
</evidence>
<dbReference type="RefSeq" id="WP_277730578.1">
    <property type="nucleotide sequence ID" value="NZ_CP120733.1"/>
</dbReference>
<gene>
    <name evidence="1" type="ORF">P4S50_09675</name>
</gene>
<dbReference type="EMBL" id="CP120733">
    <property type="protein sequence ID" value="WFD08670.1"/>
    <property type="molecule type" value="Genomic_DNA"/>
</dbReference>
<proteinExistence type="predicted"/>